<dbReference type="GO" id="GO:0003700">
    <property type="term" value="F:DNA-binding transcription factor activity"/>
    <property type="evidence" value="ECO:0007669"/>
    <property type="project" value="InterPro"/>
</dbReference>
<dbReference type="PANTHER" id="PTHR34580">
    <property type="match status" value="1"/>
</dbReference>
<dbReference type="Gene3D" id="1.10.10.10">
    <property type="entry name" value="Winged helix-like DNA-binding domain superfamily/Winged helix DNA-binding domain"/>
    <property type="match status" value="1"/>
</dbReference>
<dbReference type="PROSITE" id="PS51000">
    <property type="entry name" value="HTH_DEOR_2"/>
    <property type="match status" value="1"/>
</dbReference>
<name>A0A917ERB3_9MICC</name>
<dbReference type="InterPro" id="IPR051534">
    <property type="entry name" value="CBASS_pafABC_assoc_protein"/>
</dbReference>
<dbReference type="InterPro" id="IPR036388">
    <property type="entry name" value="WH-like_DNA-bd_sf"/>
</dbReference>
<protein>
    <recommendedName>
        <fullName evidence="3">HTH deoR-type domain-containing protein</fullName>
    </recommendedName>
</protein>
<feature type="domain" description="HTH deoR-type" evidence="3">
    <location>
        <begin position="6"/>
        <end position="61"/>
    </location>
</feature>
<accession>A0A917ERB3</accession>
<dbReference type="AlphaFoldDB" id="A0A917ERB3"/>
<evidence type="ECO:0000313" key="4">
    <source>
        <dbReference type="EMBL" id="GGE76464.1"/>
    </source>
</evidence>
<gene>
    <name evidence="4" type="ORF">GCM10011401_24760</name>
</gene>
<keyword evidence="2" id="KW-0804">Transcription</keyword>
<evidence type="ECO:0000313" key="5">
    <source>
        <dbReference type="Proteomes" id="UP000633136"/>
    </source>
</evidence>
<dbReference type="Proteomes" id="UP000633136">
    <property type="component" value="Unassembled WGS sequence"/>
</dbReference>
<dbReference type="SUPFAM" id="SSF46785">
    <property type="entry name" value="Winged helix' DNA-binding domain"/>
    <property type="match status" value="1"/>
</dbReference>
<dbReference type="InterPro" id="IPR001034">
    <property type="entry name" value="DeoR_HTH"/>
</dbReference>
<dbReference type="EMBL" id="BMIS01000014">
    <property type="protein sequence ID" value="GGE76464.1"/>
    <property type="molecule type" value="Genomic_DNA"/>
</dbReference>
<dbReference type="PANTHER" id="PTHR34580:SF3">
    <property type="entry name" value="PROTEIN PAFB"/>
    <property type="match status" value="1"/>
</dbReference>
<dbReference type="InterPro" id="IPR036390">
    <property type="entry name" value="WH_DNA-bd_sf"/>
</dbReference>
<reference evidence="4" key="2">
    <citation type="submission" date="2020-09" db="EMBL/GenBank/DDBJ databases">
        <authorList>
            <person name="Sun Q."/>
            <person name="Zhou Y."/>
        </authorList>
    </citation>
    <scope>NUCLEOTIDE SEQUENCE</scope>
    <source>
        <strain evidence="4">CGMCC 1.15388</strain>
    </source>
</reference>
<evidence type="ECO:0000256" key="1">
    <source>
        <dbReference type="ARBA" id="ARBA00023015"/>
    </source>
</evidence>
<reference evidence="4" key="1">
    <citation type="journal article" date="2014" name="Int. J. Syst. Evol. Microbiol.">
        <title>Complete genome sequence of Corynebacterium casei LMG S-19264T (=DSM 44701T), isolated from a smear-ripened cheese.</title>
        <authorList>
            <consortium name="US DOE Joint Genome Institute (JGI-PGF)"/>
            <person name="Walter F."/>
            <person name="Albersmeier A."/>
            <person name="Kalinowski J."/>
            <person name="Ruckert C."/>
        </authorList>
    </citation>
    <scope>NUCLEOTIDE SEQUENCE</scope>
    <source>
        <strain evidence="4">CGMCC 1.15388</strain>
    </source>
</reference>
<proteinExistence type="predicted"/>
<dbReference type="Pfam" id="PF08279">
    <property type="entry name" value="HTH_11"/>
    <property type="match status" value="1"/>
</dbReference>
<sequence>MATERTVERVLRLLALLQKKPSWTASAIADELAVTERSVRRDVERLRALGYPVNAVSGAGGGY</sequence>
<dbReference type="InterPro" id="IPR013196">
    <property type="entry name" value="HTH_11"/>
</dbReference>
<comment type="caution">
    <text evidence="4">The sequence shown here is derived from an EMBL/GenBank/DDBJ whole genome shotgun (WGS) entry which is preliminary data.</text>
</comment>
<keyword evidence="1" id="KW-0805">Transcription regulation</keyword>
<organism evidence="4 5">
    <name type="scientific">Nesterenkonia cremea</name>
    <dbReference type="NCBI Taxonomy" id="1882340"/>
    <lineage>
        <taxon>Bacteria</taxon>
        <taxon>Bacillati</taxon>
        <taxon>Actinomycetota</taxon>
        <taxon>Actinomycetes</taxon>
        <taxon>Micrococcales</taxon>
        <taxon>Micrococcaceae</taxon>
        <taxon>Nesterenkonia</taxon>
    </lineage>
</organism>
<evidence type="ECO:0000256" key="2">
    <source>
        <dbReference type="ARBA" id="ARBA00023163"/>
    </source>
</evidence>
<keyword evidence="5" id="KW-1185">Reference proteome</keyword>
<dbReference type="RefSeq" id="WP_229659014.1">
    <property type="nucleotide sequence ID" value="NZ_BMIS01000014.1"/>
</dbReference>
<evidence type="ECO:0000259" key="3">
    <source>
        <dbReference type="PROSITE" id="PS51000"/>
    </source>
</evidence>